<dbReference type="InterPro" id="IPR011049">
    <property type="entry name" value="Serralysin-like_metalloprot_C"/>
</dbReference>
<dbReference type="PANTHER" id="PTHR38340:SF1">
    <property type="entry name" value="S-LAYER PROTEIN"/>
    <property type="match status" value="1"/>
</dbReference>
<evidence type="ECO:0000256" key="2">
    <source>
        <dbReference type="ARBA" id="ARBA00022525"/>
    </source>
</evidence>
<dbReference type="EMBL" id="WSFO01000002">
    <property type="protein sequence ID" value="KAE9631589.1"/>
    <property type="molecule type" value="Genomic_DNA"/>
</dbReference>
<dbReference type="RefSeq" id="WP_158977408.1">
    <property type="nucleotide sequence ID" value="NZ_WSFO01000002.1"/>
</dbReference>
<dbReference type="Proteomes" id="UP000441586">
    <property type="component" value="Unassembled WGS sequence"/>
</dbReference>
<organism evidence="3 4">
    <name type="scientific">Parasedimentitalea maritima</name>
    <dbReference type="NCBI Taxonomy" id="2578117"/>
    <lineage>
        <taxon>Bacteria</taxon>
        <taxon>Pseudomonadati</taxon>
        <taxon>Pseudomonadota</taxon>
        <taxon>Alphaproteobacteria</taxon>
        <taxon>Rhodobacterales</taxon>
        <taxon>Paracoccaceae</taxon>
        <taxon>Parasedimentitalea</taxon>
    </lineage>
</organism>
<dbReference type="InterPro" id="IPR001343">
    <property type="entry name" value="Hemolysn_Ca-bd"/>
</dbReference>
<dbReference type="Pfam" id="PF00353">
    <property type="entry name" value="HemolysinCabind"/>
    <property type="match status" value="3"/>
</dbReference>
<protein>
    <recommendedName>
        <fullName evidence="5">Hemolysin-type calcium-binding repeat-containing protein</fullName>
    </recommendedName>
</protein>
<comment type="subcellular location">
    <subcellularLocation>
        <location evidence="1">Secreted</location>
    </subcellularLocation>
</comment>
<comment type="caution">
    <text evidence="3">The sequence shown here is derived from an EMBL/GenBank/DDBJ whole genome shotgun (WGS) entry which is preliminary data.</text>
</comment>
<keyword evidence="2" id="KW-0964">Secreted</keyword>
<sequence>MGIYSPYGNYRLFEFASRFYGNADIQVTETPHGADILFTRYDSATDVTTYAGSTRLIGDNIQVSDGEIVSGTISTLQFFAFNFEYYAGEIQELNWDGEYFQTLFSDSASGNFNLQHAALTGAVNLVRGDSGTMWFENSEAYRATDIDLGGGDDRYSHPRFSVTPASIIDGGEGHDTFHAGRPGPVFVDVTNEVFIDFNGTEHVVRNFEIFQGSHWHDTLIGAMDRSNSLHGCQGNDVLTGGNQNDHLSGGWGIDTICSYDGDDRILGSSFDYVDGGDGIDTFYYRLVGPGVIYIDLENNADDAYGTVLVSIENLGGSNWYDTMLGDAGDNVIETFGNRDVLHGRGGNDTLDGGEGDDDISGGEGTNLLIGGLGADTFMFETLNASDTITDLRWELMCWILGRCFLKQIWRRSSSMGQKLIEHLVSIHRRWMTFTFHLCSQKTASRSF</sequence>
<dbReference type="SUPFAM" id="SSF51120">
    <property type="entry name" value="beta-Roll"/>
    <property type="match status" value="2"/>
</dbReference>
<evidence type="ECO:0000313" key="3">
    <source>
        <dbReference type="EMBL" id="KAE9631589.1"/>
    </source>
</evidence>
<evidence type="ECO:0000313" key="4">
    <source>
        <dbReference type="Proteomes" id="UP000441586"/>
    </source>
</evidence>
<dbReference type="PANTHER" id="PTHR38340">
    <property type="entry name" value="S-LAYER PROTEIN"/>
    <property type="match status" value="1"/>
</dbReference>
<dbReference type="GO" id="GO:0005576">
    <property type="term" value="C:extracellular region"/>
    <property type="evidence" value="ECO:0007669"/>
    <property type="project" value="UniProtKB-SubCell"/>
</dbReference>
<dbReference type="InterPro" id="IPR050557">
    <property type="entry name" value="RTX_toxin/Mannuronan_C5-epim"/>
</dbReference>
<evidence type="ECO:0000256" key="1">
    <source>
        <dbReference type="ARBA" id="ARBA00004613"/>
    </source>
</evidence>
<dbReference type="PRINTS" id="PR00313">
    <property type="entry name" value="CABNDNGRPT"/>
</dbReference>
<accession>A0A6A4RN73</accession>
<name>A0A6A4RN73_9RHOB</name>
<dbReference type="GO" id="GO:0005509">
    <property type="term" value="F:calcium ion binding"/>
    <property type="evidence" value="ECO:0007669"/>
    <property type="project" value="InterPro"/>
</dbReference>
<dbReference type="Gene3D" id="2.150.10.10">
    <property type="entry name" value="Serralysin-like metalloprotease, C-terminal"/>
    <property type="match status" value="2"/>
</dbReference>
<evidence type="ECO:0008006" key="5">
    <source>
        <dbReference type="Google" id="ProtNLM"/>
    </source>
</evidence>
<proteinExistence type="predicted"/>
<dbReference type="AlphaFoldDB" id="A0A6A4RN73"/>
<gene>
    <name evidence="3" type="ORF">GP644_04530</name>
</gene>
<reference evidence="3 4" key="1">
    <citation type="submission" date="2019-12" db="EMBL/GenBank/DDBJ databases">
        <authorList>
            <person name="Zhang Y.-J."/>
        </authorList>
    </citation>
    <scope>NUCLEOTIDE SEQUENCE [LARGE SCALE GENOMIC DNA]</scope>
    <source>
        <strain evidence="3 4">H18S-6</strain>
    </source>
</reference>